<protein>
    <submittedName>
        <fullName evidence="9">ABC transporter permease</fullName>
    </submittedName>
</protein>
<name>A0ABS8PJS0_9BACT</name>
<feature type="transmembrane region" description="Helical" evidence="6">
    <location>
        <begin position="345"/>
        <end position="370"/>
    </location>
</feature>
<accession>A0ABS8PJS0</accession>
<evidence type="ECO:0000256" key="3">
    <source>
        <dbReference type="ARBA" id="ARBA00022692"/>
    </source>
</evidence>
<comment type="subcellular location">
    <subcellularLocation>
        <location evidence="1">Cell membrane</location>
        <topology evidence="1">Multi-pass membrane protein</topology>
    </subcellularLocation>
</comment>
<dbReference type="PANTHER" id="PTHR30572:SF18">
    <property type="entry name" value="ABC-TYPE MACROLIDE FAMILY EXPORT SYSTEM PERMEASE COMPONENT 2"/>
    <property type="match status" value="1"/>
</dbReference>
<feature type="transmembrane region" description="Helical" evidence="6">
    <location>
        <begin position="32"/>
        <end position="56"/>
    </location>
</feature>
<keyword evidence="2" id="KW-1003">Cell membrane</keyword>
<organism evidence="9 10">
    <name type="scientific">Niabella pedocola</name>
    <dbReference type="NCBI Taxonomy" id="1752077"/>
    <lineage>
        <taxon>Bacteria</taxon>
        <taxon>Pseudomonadati</taxon>
        <taxon>Bacteroidota</taxon>
        <taxon>Chitinophagia</taxon>
        <taxon>Chitinophagales</taxon>
        <taxon>Chitinophagaceae</taxon>
        <taxon>Niabella</taxon>
    </lineage>
</organism>
<feature type="domain" description="MacB-like periplasmic core" evidence="8">
    <location>
        <begin position="35"/>
        <end position="257"/>
    </location>
</feature>
<feature type="transmembrane region" description="Helical" evidence="6">
    <location>
        <begin position="390"/>
        <end position="415"/>
    </location>
</feature>
<dbReference type="Pfam" id="PF12704">
    <property type="entry name" value="MacB_PCD"/>
    <property type="match status" value="2"/>
</dbReference>
<feature type="transmembrane region" description="Helical" evidence="6">
    <location>
        <begin position="685"/>
        <end position="708"/>
    </location>
</feature>
<reference evidence="9 10" key="1">
    <citation type="submission" date="2021-11" db="EMBL/GenBank/DDBJ databases">
        <title>Genomic of Niabella pedocola.</title>
        <authorList>
            <person name="Wu T."/>
        </authorList>
    </citation>
    <scope>NUCLEOTIDE SEQUENCE [LARGE SCALE GENOMIC DNA]</scope>
    <source>
        <strain evidence="9 10">JCM 31011</strain>
    </source>
</reference>
<keyword evidence="3 6" id="KW-0812">Transmembrane</keyword>
<keyword evidence="5 6" id="KW-0472">Membrane</keyword>
<gene>
    <name evidence="9" type="ORF">LQ567_01110</name>
</gene>
<dbReference type="RefSeq" id="WP_231002248.1">
    <property type="nucleotide sequence ID" value="NZ_JAJNEC010000002.1"/>
</dbReference>
<evidence type="ECO:0000313" key="10">
    <source>
        <dbReference type="Proteomes" id="UP001199816"/>
    </source>
</evidence>
<dbReference type="InterPro" id="IPR025857">
    <property type="entry name" value="MacB_PCD"/>
</dbReference>
<sequence length="808" mass="90906">MFPEPELIIYKQKAMFKNYMTTAWRNLARNKLYAMVNIAGLAAGMAVAMLISFWVWDELHFDTYHTRHTRLAQLMRTYRSNDGTLSTEQASCIPVAAALRNKYGSDFKNVAAASWNLGHVLATGDKKIGASGLWVEAAFPVMFSFKMQRGDIHALDEPSAVLLSASLAQNLFGNENPIGKIIRFDNKDHFTVSGVYEDLPKNSSFYETKLLLPWKKYITTAEWIRKAATDWDEQSFQVFAELAAGVDAAALSRKIKDVVMEHKTLKREQEQAQLFPMDRWHLYSEFKNGRSVGGAIRYVYLFSVIGVFVLLLASINFMNLSTARSEQRAREVGVRKTMGSRRGQLVWQFLAESLLTTLLSFLVAVLLVHFAMPLFNGLSGKQMTFPWRSGAFWCAAITFMIITGVISGIYPAFYLSKFRPVKVLKGTFRVGRTASFPRRVLVVLQFAFSIALIIGSLIVFKQIQHAQNRPVNYRKEGLLTVQMNTPDLYGHYDALRNELLATGVVANMAESSSPTMDVFSFSNRFEWSGKNPDQLPTFGMIGVTTEFGNTIGWKLKAGRDFSRDFPSDTSGVILNEAAVRQISPGQDIVGRELRHNDNVYQVIGVVKDMVMTSPYAPPVPTVFINNPNWANVVTVAIKQGAPLQDALAEIEAVFKKYNPDAPFDYAFNDLVYANKFADEQRIGRLSVLFTALAIFISCLGVFGLASFVAEQRQKEISLRKVLGANVYQLWRLLSVEFFVLVLIACLIAIPFAWYYLHQWLQQYSYRTNVPFWVFLLSGAGALLLTILTVSFQAIKTALMNPARALRSE</sequence>
<evidence type="ECO:0000256" key="2">
    <source>
        <dbReference type="ARBA" id="ARBA00022475"/>
    </source>
</evidence>
<evidence type="ECO:0000256" key="1">
    <source>
        <dbReference type="ARBA" id="ARBA00004651"/>
    </source>
</evidence>
<evidence type="ECO:0000256" key="5">
    <source>
        <dbReference type="ARBA" id="ARBA00023136"/>
    </source>
</evidence>
<evidence type="ECO:0000256" key="4">
    <source>
        <dbReference type="ARBA" id="ARBA00022989"/>
    </source>
</evidence>
<dbReference type="InterPro" id="IPR003838">
    <property type="entry name" value="ABC3_permease_C"/>
</dbReference>
<evidence type="ECO:0000259" key="7">
    <source>
        <dbReference type="Pfam" id="PF02687"/>
    </source>
</evidence>
<dbReference type="InterPro" id="IPR050250">
    <property type="entry name" value="Macrolide_Exporter_MacB"/>
</dbReference>
<feature type="domain" description="MacB-like periplasmic core" evidence="8">
    <location>
        <begin position="442"/>
        <end position="652"/>
    </location>
</feature>
<dbReference type="EMBL" id="JAJNEC010000002">
    <property type="protein sequence ID" value="MCD2421342.1"/>
    <property type="molecule type" value="Genomic_DNA"/>
</dbReference>
<evidence type="ECO:0000256" key="6">
    <source>
        <dbReference type="SAM" id="Phobius"/>
    </source>
</evidence>
<keyword evidence="4 6" id="KW-1133">Transmembrane helix</keyword>
<feature type="transmembrane region" description="Helical" evidence="6">
    <location>
        <begin position="771"/>
        <end position="794"/>
    </location>
</feature>
<feature type="transmembrane region" description="Helical" evidence="6">
    <location>
        <begin position="436"/>
        <end position="460"/>
    </location>
</feature>
<feature type="domain" description="ABC3 transporter permease C-terminal" evidence="7">
    <location>
        <begin position="304"/>
        <end position="418"/>
    </location>
</feature>
<dbReference type="Proteomes" id="UP001199816">
    <property type="component" value="Unassembled WGS sequence"/>
</dbReference>
<evidence type="ECO:0000259" key="8">
    <source>
        <dbReference type="Pfam" id="PF12704"/>
    </source>
</evidence>
<evidence type="ECO:0000313" key="9">
    <source>
        <dbReference type="EMBL" id="MCD2421342.1"/>
    </source>
</evidence>
<proteinExistence type="predicted"/>
<feature type="transmembrane region" description="Helical" evidence="6">
    <location>
        <begin position="729"/>
        <end position="756"/>
    </location>
</feature>
<dbReference type="Pfam" id="PF02687">
    <property type="entry name" value="FtsX"/>
    <property type="match status" value="2"/>
</dbReference>
<comment type="caution">
    <text evidence="9">The sequence shown here is derived from an EMBL/GenBank/DDBJ whole genome shotgun (WGS) entry which is preliminary data.</text>
</comment>
<feature type="transmembrane region" description="Helical" evidence="6">
    <location>
        <begin position="298"/>
        <end position="320"/>
    </location>
</feature>
<keyword evidence="10" id="KW-1185">Reference proteome</keyword>
<feature type="domain" description="ABC3 transporter permease C-terminal" evidence="7">
    <location>
        <begin position="688"/>
        <end position="800"/>
    </location>
</feature>
<dbReference type="PANTHER" id="PTHR30572">
    <property type="entry name" value="MEMBRANE COMPONENT OF TRANSPORTER-RELATED"/>
    <property type="match status" value="1"/>
</dbReference>